<dbReference type="PANTHER" id="PTHR43031:SF1">
    <property type="entry name" value="PYRIDINE NUCLEOTIDE-DISULPHIDE OXIDOREDUCTASE"/>
    <property type="match status" value="1"/>
</dbReference>
<dbReference type="SUPFAM" id="SSF52821">
    <property type="entry name" value="Rhodanese/Cell cycle control phosphatase"/>
    <property type="match status" value="1"/>
</dbReference>
<gene>
    <name evidence="2" type="ordered locus">Hoch_4344</name>
</gene>
<organism evidence="2 3">
    <name type="scientific">Haliangium ochraceum (strain DSM 14365 / JCM 11303 / SMP-2)</name>
    <dbReference type="NCBI Taxonomy" id="502025"/>
    <lineage>
        <taxon>Bacteria</taxon>
        <taxon>Pseudomonadati</taxon>
        <taxon>Myxococcota</taxon>
        <taxon>Polyangia</taxon>
        <taxon>Haliangiales</taxon>
        <taxon>Kofleriaceae</taxon>
        <taxon>Haliangium</taxon>
    </lineage>
</organism>
<dbReference type="PROSITE" id="PS50206">
    <property type="entry name" value="RHODANESE_3"/>
    <property type="match status" value="1"/>
</dbReference>
<dbReference type="Gene3D" id="3.40.50.150">
    <property type="entry name" value="Vaccinia Virus protein VP39"/>
    <property type="match status" value="1"/>
</dbReference>
<evidence type="ECO:0000259" key="1">
    <source>
        <dbReference type="PROSITE" id="PS50206"/>
    </source>
</evidence>
<dbReference type="PANTHER" id="PTHR43031">
    <property type="entry name" value="FAD-DEPENDENT OXIDOREDUCTASE"/>
    <property type="match status" value="1"/>
</dbReference>
<accession>D0LMD3</accession>
<dbReference type="Pfam" id="PF08241">
    <property type="entry name" value="Methyltransf_11"/>
    <property type="match status" value="1"/>
</dbReference>
<dbReference type="KEGG" id="hoh:Hoch_4344"/>
<evidence type="ECO:0000313" key="2">
    <source>
        <dbReference type="EMBL" id="ACY16839.1"/>
    </source>
</evidence>
<name>D0LMD3_HALO1</name>
<dbReference type="EMBL" id="CP001804">
    <property type="protein sequence ID" value="ACY16839.1"/>
    <property type="molecule type" value="Genomic_DNA"/>
</dbReference>
<dbReference type="AlphaFoldDB" id="D0LMD3"/>
<dbReference type="InterPro" id="IPR013216">
    <property type="entry name" value="Methyltransf_11"/>
</dbReference>
<proteinExistence type="predicted"/>
<dbReference type="SUPFAM" id="SSF53335">
    <property type="entry name" value="S-adenosyl-L-methionine-dependent methyltransferases"/>
    <property type="match status" value="1"/>
</dbReference>
<dbReference type="eggNOG" id="COG2226">
    <property type="taxonomic scope" value="Bacteria"/>
</dbReference>
<dbReference type="Pfam" id="PF00581">
    <property type="entry name" value="Rhodanese"/>
    <property type="match status" value="1"/>
</dbReference>
<dbReference type="Gene3D" id="3.40.250.10">
    <property type="entry name" value="Rhodanese-like domain"/>
    <property type="match status" value="1"/>
</dbReference>
<dbReference type="eggNOG" id="COG0607">
    <property type="taxonomic scope" value="Bacteria"/>
</dbReference>
<sequence>MVGLDQSDEAIQAGRRLIDSLGVSDIELKVGSAEQLAFDDDTFDTVFCQLGLDVCAEPASVLREVVRVLKPGGRLAMLTLGSREKNQFLTLPYDALRAADRPVPSLDAHFQIRTATNLESLMQVAGLVDARCQTVGIMLDIANSKSLWDVAASVTGWSPDEYEHVREGLDRACATVASGAKVSMEMLLSLAVKPIDPSEAARPRSFDSLVATTRSRIREVTPFEARRNARENDVVFLDVREEDELDAGTLPKAMHLPRGLLEIQASQQLPNPERSIIVYSASGRRSALAALRLQELGYKNVWSLYGGFRAWQGNAYPVEPRVG</sequence>
<reference evidence="2 3" key="1">
    <citation type="journal article" date="2010" name="Stand. Genomic Sci.">
        <title>Complete genome sequence of Haliangium ochraceum type strain (SMP-2).</title>
        <authorList>
            <consortium name="US DOE Joint Genome Institute (JGI-PGF)"/>
            <person name="Ivanova N."/>
            <person name="Daum C."/>
            <person name="Lang E."/>
            <person name="Abt B."/>
            <person name="Kopitz M."/>
            <person name="Saunders E."/>
            <person name="Lapidus A."/>
            <person name="Lucas S."/>
            <person name="Glavina Del Rio T."/>
            <person name="Nolan M."/>
            <person name="Tice H."/>
            <person name="Copeland A."/>
            <person name="Cheng J.F."/>
            <person name="Chen F."/>
            <person name="Bruce D."/>
            <person name="Goodwin L."/>
            <person name="Pitluck S."/>
            <person name="Mavromatis K."/>
            <person name="Pati A."/>
            <person name="Mikhailova N."/>
            <person name="Chen A."/>
            <person name="Palaniappan K."/>
            <person name="Land M."/>
            <person name="Hauser L."/>
            <person name="Chang Y.J."/>
            <person name="Jeffries C.D."/>
            <person name="Detter J.C."/>
            <person name="Brettin T."/>
            <person name="Rohde M."/>
            <person name="Goker M."/>
            <person name="Bristow J."/>
            <person name="Markowitz V."/>
            <person name="Eisen J.A."/>
            <person name="Hugenholtz P."/>
            <person name="Kyrpides N.C."/>
            <person name="Klenk H.P."/>
        </authorList>
    </citation>
    <scope>NUCLEOTIDE SEQUENCE [LARGE SCALE GENOMIC DNA]</scope>
    <source>
        <strain evidence="3">DSM 14365 / CIP 107738 / JCM 11303 / AJ 13395 / SMP-2</strain>
    </source>
</reference>
<dbReference type="InterPro" id="IPR036873">
    <property type="entry name" value="Rhodanese-like_dom_sf"/>
</dbReference>
<dbReference type="GO" id="GO:0008757">
    <property type="term" value="F:S-adenosylmethionine-dependent methyltransferase activity"/>
    <property type="evidence" value="ECO:0007669"/>
    <property type="project" value="InterPro"/>
</dbReference>
<dbReference type="HOGENOM" id="CLU_859883_0_0_7"/>
<dbReference type="Proteomes" id="UP000001880">
    <property type="component" value="Chromosome"/>
</dbReference>
<dbReference type="SMART" id="SM00450">
    <property type="entry name" value="RHOD"/>
    <property type="match status" value="1"/>
</dbReference>
<evidence type="ECO:0000313" key="3">
    <source>
        <dbReference type="Proteomes" id="UP000001880"/>
    </source>
</evidence>
<protein>
    <submittedName>
        <fullName evidence="2">Rhodanese domain protein</fullName>
    </submittedName>
</protein>
<feature type="domain" description="Rhodanese" evidence="1">
    <location>
        <begin position="230"/>
        <end position="320"/>
    </location>
</feature>
<dbReference type="CDD" id="cd02440">
    <property type="entry name" value="AdoMet_MTases"/>
    <property type="match status" value="1"/>
</dbReference>
<dbReference type="CDD" id="cd00158">
    <property type="entry name" value="RHOD"/>
    <property type="match status" value="1"/>
</dbReference>
<dbReference type="InterPro" id="IPR050229">
    <property type="entry name" value="GlpE_sulfurtransferase"/>
</dbReference>
<keyword evidence="3" id="KW-1185">Reference proteome</keyword>
<dbReference type="InterPro" id="IPR029063">
    <property type="entry name" value="SAM-dependent_MTases_sf"/>
</dbReference>
<dbReference type="InterPro" id="IPR001763">
    <property type="entry name" value="Rhodanese-like_dom"/>
</dbReference>
<dbReference type="STRING" id="502025.Hoch_4344"/>